<sequence>MKKKIKLPVLKIPQLKLPKFFKFKGINSSLKSFYYTG</sequence>
<protein>
    <submittedName>
        <fullName evidence="1">Uncharacterized protein</fullName>
    </submittedName>
</protein>
<evidence type="ECO:0000313" key="1">
    <source>
        <dbReference type="EMBL" id="SVD60799.1"/>
    </source>
</evidence>
<proteinExistence type="predicted"/>
<name>A0A382WQ85_9ZZZZ</name>
<reference evidence="1" key="1">
    <citation type="submission" date="2018-05" db="EMBL/GenBank/DDBJ databases">
        <authorList>
            <person name="Lanie J.A."/>
            <person name="Ng W.-L."/>
            <person name="Kazmierczak K.M."/>
            <person name="Andrzejewski T.M."/>
            <person name="Davidsen T.M."/>
            <person name="Wayne K.J."/>
            <person name="Tettelin H."/>
            <person name="Glass J.I."/>
            <person name="Rusch D."/>
            <person name="Podicherti R."/>
            <person name="Tsui H.-C.T."/>
            <person name="Winkler M.E."/>
        </authorList>
    </citation>
    <scope>NUCLEOTIDE SEQUENCE</scope>
</reference>
<organism evidence="1">
    <name type="scientific">marine metagenome</name>
    <dbReference type="NCBI Taxonomy" id="408172"/>
    <lineage>
        <taxon>unclassified sequences</taxon>
        <taxon>metagenomes</taxon>
        <taxon>ecological metagenomes</taxon>
    </lineage>
</organism>
<accession>A0A382WQ85</accession>
<dbReference type="EMBL" id="UINC01161543">
    <property type="protein sequence ID" value="SVD60799.1"/>
    <property type="molecule type" value="Genomic_DNA"/>
</dbReference>
<feature type="non-terminal residue" evidence="1">
    <location>
        <position position="37"/>
    </location>
</feature>
<gene>
    <name evidence="1" type="ORF">METZ01_LOCUS413653</name>
</gene>
<dbReference type="AlphaFoldDB" id="A0A382WQ85"/>